<keyword evidence="18" id="KW-1185">Reference proteome</keyword>
<evidence type="ECO:0000256" key="10">
    <source>
        <dbReference type="ARBA" id="ARBA00033270"/>
    </source>
</evidence>
<evidence type="ECO:0000256" key="5">
    <source>
        <dbReference type="ARBA" id="ARBA00022960"/>
    </source>
</evidence>
<dbReference type="PANTHER" id="PTHR30474">
    <property type="entry name" value="CELL CYCLE PROTEIN"/>
    <property type="match status" value="1"/>
</dbReference>
<sequence>MTQTITENKLIEDQTFTRSRVLLLLCSLLICIGLVFVISALADMRNSPSPTKYIYPAAALIAMLIASRIPYRVFELPGKVKFISLIQLMILTSIFLLILADFTPLSYGPPAAKRWIRIPLGPLTVMFQPSELAKWSLIIYQAAFMYLHVKEGKKLSFFHFCKICFVSGIIILLILMNDFGTAAFLSAMTGLMLIFGGANLLHIIGSGLLVLPVLAYYVMKEEYRVNRLLSFMFPEKADPDLLYQTNRSLQALGSGGIWGKGIGSGTTKWGHLPVDSSDFIFSVIGEETGLIGTILILMLFFLFAAVGFITLFRCRDNFGKLLAAGITCGITLQAVMNIGVVTSVLPNKGIPLPLVSSGGTSILTSAAVVGILAAIAAGREGKNKQIETNQAQD</sequence>
<evidence type="ECO:0000256" key="3">
    <source>
        <dbReference type="ARBA" id="ARBA00022679"/>
    </source>
</evidence>
<comment type="subcellular location">
    <subcellularLocation>
        <location evidence="1">Membrane</location>
        <topology evidence="1">Multi-pass membrane protein</topology>
    </subcellularLocation>
</comment>
<keyword evidence="17" id="KW-0131">Cell cycle</keyword>
<dbReference type="AlphaFoldDB" id="A0A1Q2MAR2"/>
<dbReference type="GO" id="GO:0032153">
    <property type="term" value="C:cell division site"/>
    <property type="evidence" value="ECO:0007669"/>
    <property type="project" value="TreeGrafter"/>
</dbReference>
<dbReference type="Proteomes" id="UP000188181">
    <property type="component" value="Chromosome"/>
</dbReference>
<evidence type="ECO:0000256" key="13">
    <source>
        <dbReference type="ARBA" id="ARBA00041418"/>
    </source>
</evidence>
<dbReference type="GO" id="GO:0051301">
    <property type="term" value="P:cell division"/>
    <property type="evidence" value="ECO:0007669"/>
    <property type="project" value="UniProtKB-KW"/>
</dbReference>
<evidence type="ECO:0000256" key="16">
    <source>
        <dbReference type="SAM" id="Phobius"/>
    </source>
</evidence>
<evidence type="ECO:0000313" key="17">
    <source>
        <dbReference type="EMBL" id="AQQ69815.1"/>
    </source>
</evidence>
<reference evidence="18" key="1">
    <citation type="submission" date="2017-02" db="EMBL/GenBank/DDBJ databases">
        <title>Comparative genomics and description of representatives of a novel lineage of planctomycetes thriving in anoxic sediments.</title>
        <authorList>
            <person name="Spring S."/>
            <person name="Bunk B."/>
            <person name="Sproer C."/>
        </authorList>
    </citation>
    <scope>NUCLEOTIDE SEQUENCE [LARGE SCALE GENOMIC DNA]</scope>
    <source>
        <strain evidence="18">SM-Chi-D1</strain>
    </source>
</reference>
<evidence type="ECO:0000256" key="12">
    <source>
        <dbReference type="ARBA" id="ARBA00041185"/>
    </source>
</evidence>
<gene>
    <name evidence="17" type="primary">ftsW_1</name>
    <name evidence="17" type="ORF">SMSP2_00149</name>
</gene>
<evidence type="ECO:0000256" key="6">
    <source>
        <dbReference type="ARBA" id="ARBA00022984"/>
    </source>
</evidence>
<protein>
    <recommendedName>
        <fullName evidence="12">Probable peptidoglycan glycosyltransferase FtsW</fullName>
        <ecNumber evidence="14">2.4.99.28</ecNumber>
    </recommendedName>
    <alternativeName>
        <fullName evidence="13">Cell division protein FtsW</fullName>
    </alternativeName>
    <alternativeName>
        <fullName evidence="10">Cell wall polymerase</fullName>
    </alternativeName>
    <alternativeName>
        <fullName evidence="9">Peptidoglycan polymerase</fullName>
    </alternativeName>
</protein>
<evidence type="ECO:0000256" key="14">
    <source>
        <dbReference type="ARBA" id="ARBA00044770"/>
    </source>
</evidence>
<feature type="transmembrane region" description="Helical" evidence="16">
    <location>
        <begin position="21"/>
        <end position="41"/>
    </location>
</feature>
<keyword evidence="8 16" id="KW-0472">Membrane</keyword>
<feature type="transmembrane region" description="Helical" evidence="16">
    <location>
        <begin position="53"/>
        <end position="70"/>
    </location>
</feature>
<organism evidence="17 18">
    <name type="scientific">Limihaloglobus sulfuriphilus</name>
    <dbReference type="NCBI Taxonomy" id="1851148"/>
    <lineage>
        <taxon>Bacteria</taxon>
        <taxon>Pseudomonadati</taxon>
        <taxon>Planctomycetota</taxon>
        <taxon>Phycisphaerae</taxon>
        <taxon>Sedimentisphaerales</taxon>
        <taxon>Sedimentisphaeraceae</taxon>
        <taxon>Limihaloglobus</taxon>
    </lineage>
</organism>
<keyword evidence="7 16" id="KW-1133">Transmembrane helix</keyword>
<evidence type="ECO:0000256" key="7">
    <source>
        <dbReference type="ARBA" id="ARBA00022989"/>
    </source>
</evidence>
<proteinExistence type="inferred from homology"/>
<feature type="transmembrane region" description="Helical" evidence="16">
    <location>
        <begin position="179"/>
        <end position="195"/>
    </location>
</feature>
<dbReference type="GO" id="GO:0009252">
    <property type="term" value="P:peptidoglycan biosynthetic process"/>
    <property type="evidence" value="ECO:0007669"/>
    <property type="project" value="UniProtKB-KW"/>
</dbReference>
<dbReference type="EC" id="2.4.99.28" evidence="14"/>
<name>A0A1Q2MAR2_9BACT</name>
<dbReference type="EMBL" id="CP019646">
    <property type="protein sequence ID" value="AQQ69815.1"/>
    <property type="molecule type" value="Genomic_DNA"/>
</dbReference>
<dbReference type="PANTHER" id="PTHR30474:SF2">
    <property type="entry name" value="PEPTIDOGLYCAN GLYCOSYLTRANSFERASE FTSW-RELATED"/>
    <property type="match status" value="1"/>
</dbReference>
<keyword evidence="3" id="KW-0808">Transferase</keyword>
<keyword evidence="5" id="KW-0133">Cell shape</keyword>
<dbReference type="GO" id="GO:0008360">
    <property type="term" value="P:regulation of cell shape"/>
    <property type="evidence" value="ECO:0007669"/>
    <property type="project" value="UniProtKB-KW"/>
</dbReference>
<dbReference type="RefSeq" id="WP_186804776.1">
    <property type="nucleotide sequence ID" value="NZ_CP019646.1"/>
</dbReference>
<dbReference type="InterPro" id="IPR001182">
    <property type="entry name" value="FtsW/RodA"/>
</dbReference>
<dbReference type="STRING" id="1851148.SMSP2_00149"/>
<evidence type="ECO:0000313" key="18">
    <source>
        <dbReference type="Proteomes" id="UP000188181"/>
    </source>
</evidence>
<dbReference type="KEGG" id="pbas:SMSP2_00149"/>
<accession>A0A1Q2MAR2</accession>
<evidence type="ECO:0000256" key="1">
    <source>
        <dbReference type="ARBA" id="ARBA00004141"/>
    </source>
</evidence>
<dbReference type="GO" id="GO:0015648">
    <property type="term" value="F:lipid-linked peptidoglycan transporter activity"/>
    <property type="evidence" value="ECO:0007669"/>
    <property type="project" value="TreeGrafter"/>
</dbReference>
<keyword evidence="2" id="KW-0328">Glycosyltransferase</keyword>
<feature type="transmembrane region" description="Helical" evidence="16">
    <location>
        <begin position="156"/>
        <end position="173"/>
    </location>
</feature>
<keyword evidence="4 16" id="KW-0812">Transmembrane</keyword>
<feature type="transmembrane region" description="Helical" evidence="16">
    <location>
        <begin position="357"/>
        <end position="377"/>
    </location>
</feature>
<dbReference type="GO" id="GO:0008955">
    <property type="term" value="F:peptidoglycan glycosyltransferase activity"/>
    <property type="evidence" value="ECO:0007669"/>
    <property type="project" value="UniProtKB-EC"/>
</dbReference>
<keyword evidence="6" id="KW-0573">Peptidoglycan synthesis</keyword>
<feature type="transmembrane region" description="Helical" evidence="16">
    <location>
        <begin position="289"/>
        <end position="309"/>
    </location>
</feature>
<evidence type="ECO:0000256" key="4">
    <source>
        <dbReference type="ARBA" id="ARBA00022692"/>
    </source>
</evidence>
<feature type="transmembrane region" description="Helical" evidence="16">
    <location>
        <begin position="82"/>
        <end position="100"/>
    </location>
</feature>
<dbReference type="GO" id="GO:0005886">
    <property type="term" value="C:plasma membrane"/>
    <property type="evidence" value="ECO:0007669"/>
    <property type="project" value="TreeGrafter"/>
</dbReference>
<evidence type="ECO:0000256" key="9">
    <source>
        <dbReference type="ARBA" id="ARBA00032370"/>
    </source>
</evidence>
<evidence type="ECO:0000256" key="8">
    <source>
        <dbReference type="ARBA" id="ARBA00023136"/>
    </source>
</evidence>
<evidence type="ECO:0000256" key="15">
    <source>
        <dbReference type="ARBA" id="ARBA00049902"/>
    </source>
</evidence>
<comment type="similarity">
    <text evidence="11">Belongs to the SEDS family. FtsW subfamily.</text>
</comment>
<evidence type="ECO:0000256" key="11">
    <source>
        <dbReference type="ARBA" id="ARBA00038053"/>
    </source>
</evidence>
<keyword evidence="17" id="KW-0132">Cell division</keyword>
<dbReference type="Pfam" id="PF01098">
    <property type="entry name" value="FTSW_RODA_SPOVE"/>
    <property type="match status" value="1"/>
</dbReference>
<comment type="catalytic activity">
    <reaction evidence="15">
        <text>[GlcNAc-(1-&gt;4)-Mur2Ac(oyl-L-Ala-gamma-D-Glu-L-Lys-D-Ala-D-Ala)](n)-di-trans,octa-cis-undecaprenyl diphosphate + beta-D-GlcNAc-(1-&gt;4)-Mur2Ac(oyl-L-Ala-gamma-D-Glu-L-Lys-D-Ala-D-Ala)-di-trans,octa-cis-undecaprenyl diphosphate = [GlcNAc-(1-&gt;4)-Mur2Ac(oyl-L-Ala-gamma-D-Glu-L-Lys-D-Ala-D-Ala)](n+1)-di-trans,octa-cis-undecaprenyl diphosphate + di-trans,octa-cis-undecaprenyl diphosphate + H(+)</text>
        <dbReference type="Rhea" id="RHEA:23708"/>
        <dbReference type="Rhea" id="RHEA-COMP:9602"/>
        <dbReference type="Rhea" id="RHEA-COMP:9603"/>
        <dbReference type="ChEBI" id="CHEBI:15378"/>
        <dbReference type="ChEBI" id="CHEBI:58405"/>
        <dbReference type="ChEBI" id="CHEBI:60033"/>
        <dbReference type="ChEBI" id="CHEBI:78435"/>
        <dbReference type="EC" id="2.4.99.28"/>
    </reaction>
</comment>
<evidence type="ECO:0000256" key="2">
    <source>
        <dbReference type="ARBA" id="ARBA00022676"/>
    </source>
</evidence>
<feature type="transmembrane region" description="Helical" evidence="16">
    <location>
        <begin position="321"/>
        <end position="345"/>
    </location>
</feature>